<sequence length="129" mass="14191">MCLLTVMMLIDVQKGISGKAMVQVSASRFRPNLVVSGGRPYAEDGWRYIRIGNKHFSSLGGCNRCQIINLALNSGQVQKSNEPLATLASYRRVKGKILFGILLKHATIDGEQQQGADSWLHVGQDIHPD</sequence>
<dbReference type="AlphaFoldDB" id="A0AAQ3N707"/>
<dbReference type="InterPro" id="IPR005302">
    <property type="entry name" value="MoCF_Sase_C"/>
</dbReference>
<dbReference type="Proteomes" id="UP001374535">
    <property type="component" value="Chromosome 7"/>
</dbReference>
<evidence type="ECO:0000313" key="2">
    <source>
        <dbReference type="EMBL" id="WVZ03486.1"/>
    </source>
</evidence>
<dbReference type="PANTHER" id="PTHR14237:SF89">
    <property type="entry name" value="MOLYBDENUM COFACTOR SULFURASE"/>
    <property type="match status" value="1"/>
</dbReference>
<evidence type="ECO:0000313" key="3">
    <source>
        <dbReference type="Proteomes" id="UP001374535"/>
    </source>
</evidence>
<gene>
    <name evidence="2" type="ORF">V8G54_024292</name>
</gene>
<dbReference type="GO" id="GO:0030151">
    <property type="term" value="F:molybdenum ion binding"/>
    <property type="evidence" value="ECO:0007669"/>
    <property type="project" value="InterPro"/>
</dbReference>
<accession>A0AAQ3N707</accession>
<evidence type="ECO:0000259" key="1">
    <source>
        <dbReference type="PROSITE" id="PS51340"/>
    </source>
</evidence>
<dbReference type="EMBL" id="CP144694">
    <property type="protein sequence ID" value="WVZ03486.1"/>
    <property type="molecule type" value="Genomic_DNA"/>
</dbReference>
<reference evidence="2 3" key="1">
    <citation type="journal article" date="2023" name="Life. Sci Alliance">
        <title>Evolutionary insights into 3D genome organization and epigenetic landscape of Vigna mungo.</title>
        <authorList>
            <person name="Junaid A."/>
            <person name="Singh B."/>
            <person name="Bhatia S."/>
        </authorList>
    </citation>
    <scope>NUCLEOTIDE SEQUENCE [LARGE SCALE GENOMIC DNA]</scope>
    <source>
        <strain evidence="2">Urdbean</strain>
    </source>
</reference>
<feature type="domain" description="MOSC" evidence="1">
    <location>
        <begin position="1"/>
        <end position="129"/>
    </location>
</feature>
<keyword evidence="3" id="KW-1185">Reference proteome</keyword>
<dbReference type="GO" id="GO:0030170">
    <property type="term" value="F:pyridoxal phosphate binding"/>
    <property type="evidence" value="ECO:0007669"/>
    <property type="project" value="InterPro"/>
</dbReference>
<protein>
    <recommendedName>
        <fullName evidence="1">MOSC domain-containing protein</fullName>
    </recommendedName>
</protein>
<dbReference type="PROSITE" id="PS51340">
    <property type="entry name" value="MOSC"/>
    <property type="match status" value="1"/>
</dbReference>
<dbReference type="PANTHER" id="PTHR14237">
    <property type="entry name" value="MOLYBDOPTERIN COFACTOR SULFURASE MOSC"/>
    <property type="match status" value="1"/>
</dbReference>
<proteinExistence type="predicted"/>
<dbReference type="GO" id="GO:0003824">
    <property type="term" value="F:catalytic activity"/>
    <property type="evidence" value="ECO:0007669"/>
    <property type="project" value="InterPro"/>
</dbReference>
<dbReference type="Pfam" id="PF03473">
    <property type="entry name" value="MOSC"/>
    <property type="match status" value="1"/>
</dbReference>
<name>A0AAQ3N707_VIGMU</name>
<organism evidence="2 3">
    <name type="scientific">Vigna mungo</name>
    <name type="common">Black gram</name>
    <name type="synonym">Phaseolus mungo</name>
    <dbReference type="NCBI Taxonomy" id="3915"/>
    <lineage>
        <taxon>Eukaryota</taxon>
        <taxon>Viridiplantae</taxon>
        <taxon>Streptophyta</taxon>
        <taxon>Embryophyta</taxon>
        <taxon>Tracheophyta</taxon>
        <taxon>Spermatophyta</taxon>
        <taxon>Magnoliopsida</taxon>
        <taxon>eudicotyledons</taxon>
        <taxon>Gunneridae</taxon>
        <taxon>Pentapetalae</taxon>
        <taxon>rosids</taxon>
        <taxon>fabids</taxon>
        <taxon>Fabales</taxon>
        <taxon>Fabaceae</taxon>
        <taxon>Papilionoideae</taxon>
        <taxon>50 kb inversion clade</taxon>
        <taxon>NPAAA clade</taxon>
        <taxon>indigoferoid/millettioid clade</taxon>
        <taxon>Phaseoleae</taxon>
        <taxon>Vigna</taxon>
    </lineage>
</organism>